<dbReference type="SUPFAM" id="SSF57959">
    <property type="entry name" value="Leucine zipper domain"/>
    <property type="match status" value="1"/>
</dbReference>
<evidence type="ECO:0000256" key="1">
    <source>
        <dbReference type="SAM" id="MobiDB-lite"/>
    </source>
</evidence>
<sequence>MSTFDQNYFNSQQQAMSAPYFSAAAAGTEDHLTNSAVNEAGPSMGKSTKSGTKQSKKHRPLSELNEEEKRKRGESNRKSQRKLRKNEKDKIADLESRVQAAQTSLDDTQYEQAALRNALSDAQFENELLRMDQINEDALWDFEPHDQEQSQY</sequence>
<dbReference type="GeneID" id="30192403"/>
<dbReference type="GO" id="GO:0003700">
    <property type="term" value="F:DNA-binding transcription factor activity"/>
    <property type="evidence" value="ECO:0007669"/>
    <property type="project" value="InterPro"/>
</dbReference>
<dbReference type="RefSeq" id="XP_019032425.1">
    <property type="nucleotide sequence ID" value="XM_019175322.1"/>
</dbReference>
<feature type="region of interest" description="Disordered" evidence="1">
    <location>
        <begin position="32"/>
        <end position="92"/>
    </location>
</feature>
<name>A0A1E3JEN5_9TREE</name>
<dbReference type="Proteomes" id="UP000094819">
    <property type="component" value="Unassembled WGS sequence"/>
</dbReference>
<reference evidence="2 3" key="1">
    <citation type="submission" date="2016-06" db="EMBL/GenBank/DDBJ databases">
        <title>Evolution of pathogenesis and genome organization in the Tremellales.</title>
        <authorList>
            <person name="Cuomo C."/>
            <person name="Litvintseva A."/>
            <person name="Heitman J."/>
            <person name="Chen Y."/>
            <person name="Sun S."/>
            <person name="Springer D."/>
            <person name="Dromer F."/>
            <person name="Young S."/>
            <person name="Zeng Q."/>
            <person name="Chapman S."/>
            <person name="Gujja S."/>
            <person name="Saif S."/>
            <person name="Birren B."/>
        </authorList>
    </citation>
    <scope>NUCLEOTIDE SEQUENCE [LARGE SCALE GENOMIC DNA]</scope>
    <source>
        <strain evidence="2 3">CBS 7118</strain>
    </source>
</reference>
<dbReference type="AlphaFoldDB" id="A0A1E3JEN5"/>
<evidence type="ECO:0008006" key="4">
    <source>
        <dbReference type="Google" id="ProtNLM"/>
    </source>
</evidence>
<dbReference type="Gene3D" id="1.20.5.170">
    <property type="match status" value="1"/>
</dbReference>
<feature type="compositionally biased region" description="Low complexity" evidence="1">
    <location>
        <begin position="43"/>
        <end position="53"/>
    </location>
</feature>
<evidence type="ECO:0000313" key="2">
    <source>
        <dbReference type="EMBL" id="ODN99348.1"/>
    </source>
</evidence>
<comment type="caution">
    <text evidence="2">The sequence shown here is derived from an EMBL/GenBank/DDBJ whole genome shotgun (WGS) entry which is preliminary data.</text>
</comment>
<gene>
    <name evidence="2" type="ORF">L198_03190</name>
</gene>
<feature type="compositionally biased region" description="Basic and acidic residues" evidence="1">
    <location>
        <begin position="67"/>
        <end position="77"/>
    </location>
</feature>
<keyword evidence="3" id="KW-1185">Reference proteome</keyword>
<dbReference type="InterPro" id="IPR046347">
    <property type="entry name" value="bZIP_sf"/>
</dbReference>
<evidence type="ECO:0000313" key="3">
    <source>
        <dbReference type="Proteomes" id="UP000094819"/>
    </source>
</evidence>
<dbReference type="EMBL" id="AWGH01000008">
    <property type="protein sequence ID" value="ODN99348.1"/>
    <property type="molecule type" value="Genomic_DNA"/>
</dbReference>
<organism evidence="2 3">
    <name type="scientific">Cryptococcus wingfieldii CBS 7118</name>
    <dbReference type="NCBI Taxonomy" id="1295528"/>
    <lineage>
        <taxon>Eukaryota</taxon>
        <taxon>Fungi</taxon>
        <taxon>Dikarya</taxon>
        <taxon>Basidiomycota</taxon>
        <taxon>Agaricomycotina</taxon>
        <taxon>Tremellomycetes</taxon>
        <taxon>Tremellales</taxon>
        <taxon>Cryptococcaceae</taxon>
        <taxon>Cryptococcus</taxon>
    </lineage>
</organism>
<accession>A0A1E3JEN5</accession>
<protein>
    <recommendedName>
        <fullName evidence="4">BZIP domain-containing protein</fullName>
    </recommendedName>
</protein>
<proteinExistence type="predicted"/>